<dbReference type="GeneID" id="67022089"/>
<dbReference type="SUPFAM" id="SSF47769">
    <property type="entry name" value="SAM/Pointed domain"/>
    <property type="match status" value="1"/>
</dbReference>
<dbReference type="InterPro" id="IPR013761">
    <property type="entry name" value="SAM/pointed_sf"/>
</dbReference>
<dbReference type="PROSITE" id="PS50118">
    <property type="entry name" value="HMG_BOX_2"/>
    <property type="match status" value="1"/>
</dbReference>
<dbReference type="Proteomes" id="UP000676310">
    <property type="component" value="Unassembled WGS sequence"/>
</dbReference>
<organism evidence="7 8">
    <name type="scientific">Alternaria atra</name>
    <dbReference type="NCBI Taxonomy" id="119953"/>
    <lineage>
        <taxon>Eukaryota</taxon>
        <taxon>Fungi</taxon>
        <taxon>Dikarya</taxon>
        <taxon>Ascomycota</taxon>
        <taxon>Pezizomycotina</taxon>
        <taxon>Dothideomycetes</taxon>
        <taxon>Pleosporomycetidae</taxon>
        <taxon>Pleosporales</taxon>
        <taxon>Pleosporineae</taxon>
        <taxon>Pleosporaceae</taxon>
        <taxon>Alternaria</taxon>
        <taxon>Alternaria sect. Ulocladioides</taxon>
    </lineage>
</organism>
<dbReference type="GO" id="GO:0010468">
    <property type="term" value="P:regulation of gene expression"/>
    <property type="evidence" value="ECO:0007669"/>
    <property type="project" value="TreeGrafter"/>
</dbReference>
<proteinExistence type="predicted"/>
<dbReference type="Gene3D" id="1.10.150.50">
    <property type="entry name" value="Transcription Factor, Ets-1"/>
    <property type="match status" value="1"/>
</dbReference>
<dbReference type="InterPro" id="IPR036910">
    <property type="entry name" value="HMG_box_dom_sf"/>
</dbReference>
<keyword evidence="8" id="KW-1185">Reference proteome</keyword>
<keyword evidence="2 3" id="KW-0539">Nucleus</keyword>
<dbReference type="Pfam" id="PF00505">
    <property type="entry name" value="HMG_box"/>
    <property type="match status" value="1"/>
</dbReference>
<dbReference type="GO" id="GO:0005634">
    <property type="term" value="C:nucleus"/>
    <property type="evidence" value="ECO:0007669"/>
    <property type="project" value="UniProtKB-UniRule"/>
</dbReference>
<dbReference type="InterPro" id="IPR051965">
    <property type="entry name" value="ChromReg_NeuronalGeneExpr"/>
</dbReference>
<evidence type="ECO:0000313" key="8">
    <source>
        <dbReference type="Proteomes" id="UP000676310"/>
    </source>
</evidence>
<gene>
    <name evidence="7" type="ORF">ALTATR162_LOCUS9825</name>
</gene>
<feature type="region of interest" description="Disordered" evidence="5">
    <location>
        <begin position="247"/>
        <end position="276"/>
    </location>
</feature>
<evidence type="ECO:0000256" key="5">
    <source>
        <dbReference type="SAM" id="MobiDB-lite"/>
    </source>
</evidence>
<dbReference type="PANTHER" id="PTHR46040">
    <property type="entry name" value="HIGH MOBILITY GROUP PROTEIN 2"/>
    <property type="match status" value="1"/>
</dbReference>
<dbReference type="Gene3D" id="1.10.30.10">
    <property type="entry name" value="High mobility group box domain"/>
    <property type="match status" value="1"/>
</dbReference>
<keyword evidence="4" id="KW-0175">Coiled coil</keyword>
<feature type="region of interest" description="Disordered" evidence="5">
    <location>
        <begin position="87"/>
        <end position="132"/>
    </location>
</feature>
<protein>
    <recommendedName>
        <fullName evidence="6">HMG box domain-containing protein</fullName>
    </recommendedName>
</protein>
<evidence type="ECO:0000256" key="3">
    <source>
        <dbReference type="PROSITE-ProRule" id="PRU00267"/>
    </source>
</evidence>
<dbReference type="InterPro" id="IPR001660">
    <property type="entry name" value="SAM"/>
</dbReference>
<dbReference type="SUPFAM" id="SSF47095">
    <property type="entry name" value="HMG-box"/>
    <property type="match status" value="1"/>
</dbReference>
<accession>A0A8J2N5Q8</accession>
<dbReference type="Pfam" id="PF00536">
    <property type="entry name" value="SAM_1"/>
    <property type="match status" value="1"/>
</dbReference>
<dbReference type="PANTHER" id="PTHR46040:SF3">
    <property type="entry name" value="HIGH MOBILITY GROUP PROTEIN 2"/>
    <property type="match status" value="1"/>
</dbReference>
<name>A0A8J2N5Q8_9PLEO</name>
<dbReference type="SMART" id="SM00398">
    <property type="entry name" value="HMG"/>
    <property type="match status" value="1"/>
</dbReference>
<evidence type="ECO:0000256" key="1">
    <source>
        <dbReference type="ARBA" id="ARBA00023125"/>
    </source>
</evidence>
<dbReference type="CDD" id="cd09487">
    <property type="entry name" value="SAM_superfamily"/>
    <property type="match status" value="1"/>
</dbReference>
<evidence type="ECO:0000259" key="6">
    <source>
        <dbReference type="PROSITE" id="PS50118"/>
    </source>
</evidence>
<dbReference type="CDD" id="cd12148">
    <property type="entry name" value="fungal_TF_MHR"/>
    <property type="match status" value="1"/>
</dbReference>
<dbReference type="EMBL" id="CAJRGZ010000027">
    <property type="protein sequence ID" value="CAG5181769.1"/>
    <property type="molecule type" value="Genomic_DNA"/>
</dbReference>
<dbReference type="Gene3D" id="1.20.5.1160">
    <property type="entry name" value="Vasodilator-stimulated phosphoprotein"/>
    <property type="match status" value="1"/>
</dbReference>
<keyword evidence="1 3" id="KW-0238">DNA-binding</keyword>
<dbReference type="OrthoDB" id="1919336at2759"/>
<feature type="DNA-binding region" description="HMG box" evidence="3">
    <location>
        <begin position="128"/>
        <end position="195"/>
    </location>
</feature>
<feature type="coiled-coil region" evidence="4">
    <location>
        <begin position="690"/>
        <end position="784"/>
    </location>
</feature>
<evidence type="ECO:0000256" key="4">
    <source>
        <dbReference type="SAM" id="Coils"/>
    </source>
</evidence>
<dbReference type="InterPro" id="IPR009071">
    <property type="entry name" value="HMG_box_dom"/>
</dbReference>
<evidence type="ECO:0000256" key="2">
    <source>
        <dbReference type="ARBA" id="ARBA00023242"/>
    </source>
</evidence>
<comment type="caution">
    <text evidence="7">The sequence shown here is derived from an EMBL/GenBank/DDBJ whole genome shotgun (WGS) entry which is preliminary data.</text>
</comment>
<sequence>MDYGPLGKHTTNAFKLSTALARLGLSQYEERLQENGFEDWETVTAITETDMAKMNFKRGDRRKLQRAINEYSSANASHRVYEAENFPLPSEGLPAVGEHSEATPQPSQQAARTTRPYRRHPRPDPNAPPKPKTAYVLFSEHVRQDPALSRSSFTEIAKETGKRWRKLSHEERTTIWGTPAADRLQDYKNELERYKQTEEYRSHQTYLEGFKQRRHSPKSTTILDNKAASTSELASFGPLTASEAQKEFEATRQESLDTDDADLEGGSQDTASLDEDGVEEVRQISKALGINPHLIRVAAFPPEDMTTKAVEAFVHGTGSLLFLWNRDEAFDLVRSAYHPQDDSKPVHATEVFAISAVGSICDAEAHTMLAGEKFLHFFLYMLSSSSDVCALRRMRLFACLAICRFTNSVESARRLMLLALSMGRQAFTSPSFEADTSEEKVLYWRKVFRSIVFLESWFAYNTGHESRVTKQDLTVQLYVPFTLHIILLRTLSKGVESFKIDLAKFRLSNTSIDSENLDALKHVEEQCVLAARQSARVASLLQIDNLIRSHCWVSVYTSFTGCSLLLFSASQKLLELSGEEASQELSYAASHLTILALCSYDNTMARKLYVQLQIIFNDIRGIVVSPVYRTMCEMRIIIKDVALVPLSHYHAVVGAEEQTDFGPTTNARVFDQDPMDLDPPVSPPDPDVQYAELQSRYAKLEREYQDISAQRDARVEHLENENGDLKGQLQRCSSERQRLDHELDCIKQDTREVVHKWKAERAENKDLRSKCAQLRRELKAAQDSTAERTPRIVEIPEPLAIESTTMSDLEDSDEAVLVVPPLSTWRERAGNGYEIFVVEEASEEDVLMGYSWDISSSREEAVSQISESLRQAASIAEGKEYYAITVLGKRIVSTDPEILFRTFETCQTLAIGTEKGIDK</sequence>
<feature type="compositionally biased region" description="Polar residues" evidence="5">
    <location>
        <begin position="102"/>
        <end position="111"/>
    </location>
</feature>
<feature type="domain" description="HMG box" evidence="6">
    <location>
        <begin position="128"/>
        <end position="195"/>
    </location>
</feature>
<dbReference type="RefSeq" id="XP_043173396.1">
    <property type="nucleotide sequence ID" value="XM_043317461.1"/>
</dbReference>
<dbReference type="GO" id="GO:0003677">
    <property type="term" value="F:DNA binding"/>
    <property type="evidence" value="ECO:0007669"/>
    <property type="project" value="UniProtKB-UniRule"/>
</dbReference>
<reference evidence="7" key="1">
    <citation type="submission" date="2021-05" db="EMBL/GenBank/DDBJ databases">
        <authorList>
            <person name="Stam R."/>
        </authorList>
    </citation>
    <scope>NUCLEOTIDE SEQUENCE</scope>
    <source>
        <strain evidence="7">CS162</strain>
    </source>
</reference>
<evidence type="ECO:0000313" key="7">
    <source>
        <dbReference type="EMBL" id="CAG5181769.1"/>
    </source>
</evidence>
<dbReference type="AlphaFoldDB" id="A0A8J2N5Q8"/>